<dbReference type="Pfam" id="PF13646">
    <property type="entry name" value="HEAT_2"/>
    <property type="match status" value="1"/>
</dbReference>
<dbReference type="InterPro" id="IPR021133">
    <property type="entry name" value="HEAT_type_2"/>
</dbReference>
<comment type="caution">
    <text evidence="1">The sequence shown here is derived from an EMBL/GenBank/DDBJ whole genome shotgun (WGS) entry which is preliminary data.</text>
</comment>
<organism evidence="1">
    <name type="scientific">Actinoplanes campanulatus</name>
    <dbReference type="NCBI Taxonomy" id="113559"/>
    <lineage>
        <taxon>Bacteria</taxon>
        <taxon>Bacillati</taxon>
        <taxon>Actinomycetota</taxon>
        <taxon>Actinomycetes</taxon>
        <taxon>Micromonosporales</taxon>
        <taxon>Micromonosporaceae</taxon>
        <taxon>Actinoplanes</taxon>
    </lineage>
</organism>
<sequence>MIDDIGWAALEHAEGCADDLPGLLRDADRAELIDALILSPVPATRRAAVFAVAERSGRHRSAPAELVPKIAGLLEDPDPDVRDEVISTLRTIGPVAGRYRDHLAGVAADHAATAGHPGITPALQALETLQRLGDPRWVELAPTLRTREPRWVPYTPEGFDAVRRHLRGCHQLADLLGSWGAQAEAAAPDLIALIPQAGALAAGALARIGHASPQALPHLGPLAANGDLDAAAAIRRLTGDPEPLLAALAAWFDPPFPPSVGYGLTALLEARQTPRRDPWMITRLPLLDPGSDLMPAVPAARGYLTGECRPSYAERARQMLAVAVVVAATGDTAEVLPTLRALIVHDFYGVADAAELLADLAGPDDELLRRIDLLLAGERIIRGGLAVDFIWIDEAIRARLAAVRDRPRACTRCLASNRGGADDGSGQT</sequence>
<evidence type="ECO:0008006" key="2">
    <source>
        <dbReference type="Google" id="ProtNLM"/>
    </source>
</evidence>
<dbReference type="EMBL" id="BOMF01000081">
    <property type="protein sequence ID" value="GID46927.1"/>
    <property type="molecule type" value="Genomic_DNA"/>
</dbReference>
<evidence type="ECO:0000313" key="1">
    <source>
        <dbReference type="EMBL" id="GID46927.1"/>
    </source>
</evidence>
<dbReference type="RefSeq" id="WP_204297179.1">
    <property type="nucleotide sequence ID" value="NZ_BAAAGQ010000028.1"/>
</dbReference>
<protein>
    <recommendedName>
        <fullName evidence="2">HEAT repeat-containing protein</fullName>
    </recommendedName>
</protein>
<dbReference type="SUPFAM" id="SSF48371">
    <property type="entry name" value="ARM repeat"/>
    <property type="match status" value="1"/>
</dbReference>
<dbReference type="Gene3D" id="1.25.10.10">
    <property type="entry name" value="Leucine-rich Repeat Variant"/>
    <property type="match status" value="1"/>
</dbReference>
<dbReference type="InterPro" id="IPR016024">
    <property type="entry name" value="ARM-type_fold"/>
</dbReference>
<dbReference type="PROSITE" id="PS50077">
    <property type="entry name" value="HEAT_REPEAT"/>
    <property type="match status" value="1"/>
</dbReference>
<accession>A0ABQ3WL06</accession>
<proteinExistence type="predicted"/>
<name>A0ABQ3WL06_9ACTN</name>
<dbReference type="InterPro" id="IPR011989">
    <property type="entry name" value="ARM-like"/>
</dbReference>
<reference evidence="1" key="1">
    <citation type="submission" date="2021-01" db="EMBL/GenBank/DDBJ databases">
        <title>Whole genome shotgun sequence of Actinoplanes capillaceus NBRC 16408.</title>
        <authorList>
            <person name="Komaki H."/>
            <person name="Tamura T."/>
        </authorList>
    </citation>
    <scope>NUCLEOTIDE SEQUENCE [LARGE SCALE GENOMIC DNA]</scope>
    <source>
        <strain evidence="1">NBRC 16408</strain>
    </source>
</reference>
<gene>
    <name evidence="1" type="ORF">Aca07nite_42020</name>
</gene>